<gene>
    <name evidence="2" type="ORF">CYCCA115_LOCUS10658</name>
</gene>
<feature type="compositionally biased region" description="Low complexity" evidence="1">
    <location>
        <begin position="81"/>
        <end position="98"/>
    </location>
</feature>
<dbReference type="Proteomes" id="UP001295423">
    <property type="component" value="Unassembled WGS sequence"/>
</dbReference>
<evidence type="ECO:0000313" key="3">
    <source>
        <dbReference type="Proteomes" id="UP001295423"/>
    </source>
</evidence>
<protein>
    <submittedName>
        <fullName evidence="2">Uncharacterized protein</fullName>
    </submittedName>
</protein>
<organism evidence="2 3">
    <name type="scientific">Cylindrotheca closterium</name>
    <dbReference type="NCBI Taxonomy" id="2856"/>
    <lineage>
        <taxon>Eukaryota</taxon>
        <taxon>Sar</taxon>
        <taxon>Stramenopiles</taxon>
        <taxon>Ochrophyta</taxon>
        <taxon>Bacillariophyta</taxon>
        <taxon>Bacillariophyceae</taxon>
        <taxon>Bacillariophycidae</taxon>
        <taxon>Bacillariales</taxon>
        <taxon>Bacillariaceae</taxon>
        <taxon>Cylindrotheca</taxon>
    </lineage>
</organism>
<comment type="caution">
    <text evidence="2">The sequence shown here is derived from an EMBL/GenBank/DDBJ whole genome shotgun (WGS) entry which is preliminary data.</text>
</comment>
<name>A0AAD2CXN5_9STRA</name>
<evidence type="ECO:0000256" key="1">
    <source>
        <dbReference type="SAM" id="MobiDB-lite"/>
    </source>
</evidence>
<accession>A0AAD2CXN5</accession>
<keyword evidence="3" id="KW-1185">Reference proteome</keyword>
<reference evidence="2" key="1">
    <citation type="submission" date="2023-08" db="EMBL/GenBank/DDBJ databases">
        <authorList>
            <person name="Audoor S."/>
            <person name="Bilcke G."/>
        </authorList>
    </citation>
    <scope>NUCLEOTIDE SEQUENCE</scope>
</reference>
<sequence>MSTATRTKVAGNRDLDDEAVASLLRAVKTIAAKEVEVVDPVAKLNLLDRSPQRRHCAPTSPMLRGRSISFATEELTRDPSARASASSPLLSPSSISPVRPQPRAVVPDLIEHHDWSKRVGSYKESLQQTIKKRKDGSFVGQIPRAKVRATLRRKFSWKLYPELEHYLLQKKRAYFEFSSRNYTPEQRRFNNTLTRELLDLASSQGFAFESFTFAMVRDRIRCYYKSYSQSMKKKMRK</sequence>
<feature type="region of interest" description="Disordered" evidence="1">
    <location>
        <begin position="75"/>
        <end position="100"/>
    </location>
</feature>
<dbReference type="EMBL" id="CAKOGP040001710">
    <property type="protein sequence ID" value="CAJ1946517.1"/>
    <property type="molecule type" value="Genomic_DNA"/>
</dbReference>
<dbReference type="AlphaFoldDB" id="A0AAD2CXN5"/>
<evidence type="ECO:0000313" key="2">
    <source>
        <dbReference type="EMBL" id="CAJ1946517.1"/>
    </source>
</evidence>
<proteinExistence type="predicted"/>